<keyword evidence="1" id="KW-0479">Metal-binding</keyword>
<evidence type="ECO:0000256" key="4">
    <source>
        <dbReference type="PROSITE-ProRule" id="PRU00508"/>
    </source>
</evidence>
<comment type="caution">
    <text evidence="7">The sequence shown here is derived from an EMBL/GenBank/DDBJ whole genome shotgun (WGS) entry which is preliminary data.</text>
</comment>
<evidence type="ECO:0000256" key="1">
    <source>
        <dbReference type="ARBA" id="ARBA00022723"/>
    </source>
</evidence>
<proteinExistence type="predicted"/>
<dbReference type="FunCoup" id="A0A4Q1BKL1">
    <property type="interactions" value="555"/>
</dbReference>
<keyword evidence="2" id="KW-0863">Zinc-finger</keyword>
<dbReference type="Proteomes" id="UP000289152">
    <property type="component" value="Unassembled WGS sequence"/>
</dbReference>
<dbReference type="PROSITE" id="PS51157">
    <property type="entry name" value="ZF_UBR"/>
    <property type="match status" value="1"/>
</dbReference>
<dbReference type="GO" id="GO:0008270">
    <property type="term" value="F:zinc ion binding"/>
    <property type="evidence" value="ECO:0007669"/>
    <property type="project" value="UniProtKB-KW"/>
</dbReference>
<accession>A0A4Q1BKL1</accession>
<dbReference type="InterPro" id="IPR040204">
    <property type="entry name" value="UBR7"/>
</dbReference>
<evidence type="ECO:0000313" key="8">
    <source>
        <dbReference type="Proteomes" id="UP000289152"/>
    </source>
</evidence>
<evidence type="ECO:0000256" key="2">
    <source>
        <dbReference type="ARBA" id="ARBA00022771"/>
    </source>
</evidence>
<dbReference type="EMBL" id="SDIL01000049">
    <property type="protein sequence ID" value="RXK38313.1"/>
    <property type="molecule type" value="Genomic_DNA"/>
</dbReference>
<keyword evidence="8" id="KW-1185">Reference proteome</keyword>
<evidence type="ECO:0000256" key="3">
    <source>
        <dbReference type="ARBA" id="ARBA00022833"/>
    </source>
</evidence>
<gene>
    <name evidence="7" type="ORF">M231_04355</name>
</gene>
<dbReference type="OrthoDB" id="5795902at2759"/>
<organism evidence="7 8">
    <name type="scientific">Tremella mesenterica</name>
    <name type="common">Jelly fungus</name>
    <dbReference type="NCBI Taxonomy" id="5217"/>
    <lineage>
        <taxon>Eukaryota</taxon>
        <taxon>Fungi</taxon>
        <taxon>Dikarya</taxon>
        <taxon>Basidiomycota</taxon>
        <taxon>Agaricomycotina</taxon>
        <taxon>Tremellomycetes</taxon>
        <taxon>Tremellales</taxon>
        <taxon>Tremellaceae</taxon>
        <taxon>Tremella</taxon>
    </lineage>
</organism>
<feature type="domain" description="UBR-type" evidence="6">
    <location>
        <begin position="41"/>
        <end position="107"/>
    </location>
</feature>
<feature type="region of interest" description="Disordered" evidence="5">
    <location>
        <begin position="172"/>
        <end position="194"/>
    </location>
</feature>
<dbReference type="VEuPathDB" id="FungiDB:TREMEDRAFT_30535"/>
<protein>
    <recommendedName>
        <fullName evidence="6">UBR-type domain-containing protein</fullName>
    </recommendedName>
</protein>
<dbReference type="GO" id="GO:0061630">
    <property type="term" value="F:ubiquitin protein ligase activity"/>
    <property type="evidence" value="ECO:0007669"/>
    <property type="project" value="InterPro"/>
</dbReference>
<feature type="compositionally biased region" description="Basic and acidic residues" evidence="5">
    <location>
        <begin position="178"/>
        <end position="194"/>
    </location>
</feature>
<dbReference type="InterPro" id="IPR013083">
    <property type="entry name" value="Znf_RING/FYVE/PHD"/>
</dbReference>
<dbReference type="InterPro" id="IPR001965">
    <property type="entry name" value="Znf_PHD"/>
</dbReference>
<dbReference type="InterPro" id="IPR003126">
    <property type="entry name" value="Znf_UBR"/>
</dbReference>
<dbReference type="InParanoid" id="A0A4Q1BKL1"/>
<dbReference type="AlphaFoldDB" id="A0A4Q1BKL1"/>
<dbReference type="SMART" id="SM00396">
    <property type="entry name" value="ZnF_UBR1"/>
    <property type="match status" value="1"/>
</dbReference>
<dbReference type="GO" id="GO:0005737">
    <property type="term" value="C:cytoplasm"/>
    <property type="evidence" value="ECO:0007669"/>
    <property type="project" value="TreeGrafter"/>
</dbReference>
<dbReference type="PANTHER" id="PTHR13513">
    <property type="entry name" value="E3 UBIQUITIN-PROTEIN LIGASE UBR7"/>
    <property type="match status" value="1"/>
</dbReference>
<evidence type="ECO:0000256" key="5">
    <source>
        <dbReference type="SAM" id="MobiDB-lite"/>
    </source>
</evidence>
<name>A0A4Q1BKL1_TREME</name>
<evidence type="ECO:0000313" key="7">
    <source>
        <dbReference type="EMBL" id="RXK38313.1"/>
    </source>
</evidence>
<dbReference type="InterPro" id="IPR047506">
    <property type="entry name" value="UBR7-like_UBR-box"/>
</dbReference>
<evidence type="ECO:0000259" key="6">
    <source>
        <dbReference type="PROSITE" id="PS51157"/>
    </source>
</evidence>
<feature type="zinc finger region" description="UBR-type" evidence="4">
    <location>
        <begin position="41"/>
        <end position="107"/>
    </location>
</feature>
<dbReference type="PANTHER" id="PTHR13513:SF9">
    <property type="entry name" value="E3 UBIQUITIN-PROTEIN LIGASE UBR7-RELATED"/>
    <property type="match status" value="1"/>
</dbReference>
<dbReference type="STRING" id="5217.A0A4Q1BKL1"/>
<dbReference type="SUPFAM" id="SSF57903">
    <property type="entry name" value="FYVE/PHD zinc finger"/>
    <property type="match status" value="1"/>
</dbReference>
<keyword evidence="3" id="KW-0862">Zinc</keyword>
<dbReference type="SMART" id="SM00249">
    <property type="entry name" value="PHD"/>
    <property type="match status" value="1"/>
</dbReference>
<reference evidence="7 8" key="1">
    <citation type="submission" date="2016-06" db="EMBL/GenBank/DDBJ databases">
        <title>Evolution of pathogenesis and genome organization in the Tremellales.</title>
        <authorList>
            <person name="Cuomo C."/>
            <person name="Litvintseva A."/>
            <person name="Heitman J."/>
            <person name="Chen Y."/>
            <person name="Sun S."/>
            <person name="Springer D."/>
            <person name="Dromer F."/>
            <person name="Young S."/>
            <person name="Zeng Q."/>
            <person name="Chapman S."/>
            <person name="Gujja S."/>
            <person name="Saif S."/>
            <person name="Birren B."/>
        </authorList>
    </citation>
    <scope>NUCLEOTIDE SEQUENCE [LARGE SCALE GENOMIC DNA]</scope>
    <source>
        <strain evidence="7 8">ATCC 28783</strain>
    </source>
</reference>
<sequence length="436" mass="49767">MLPPGYLESQPPQREITMQNLLDTQQRLSEQAREALPYAFDECTYDKGYLRQSIWSCLDCGENVGVCYGCSISCHSNHRLVELWTRRHFKCDCPTSSTSNRCTLIPPHRQPQDKNEENCYTHNFRGKFCRCEKPYDPETEEEAMINCIGCEDWYHETCLNLRPVLHSLPPISSTSSHDSLDPTSNDHGHDDRPLDVTGIEEEEEDVEEKGVLIPSESYDGLICARCVEGNAFLKKMAGKEGWMVIEPNETDGFRIIGQKDITNYRILQNGVGYGESKNESTMETKLQVVETTKSNEADIDFLKPDMMLDTIPSAGKKGHVENGEELNLKRPHPDSNADVSSKKPKLENISSEWKWEKRKGKGDIFLAHDIRTQLQNTLDKMIINSLPFPLIDEEIYEPPREPDEPEETLEQVTDRVISTLPRVQAIEALHGYTKMK</sequence>
<dbReference type="CDD" id="cd19677">
    <property type="entry name" value="UBR-box_UBR7"/>
    <property type="match status" value="1"/>
</dbReference>
<dbReference type="InterPro" id="IPR011011">
    <property type="entry name" value="Znf_FYVE_PHD"/>
</dbReference>
<dbReference type="Gene3D" id="3.30.40.10">
    <property type="entry name" value="Zinc/RING finger domain, C3HC4 (zinc finger)"/>
    <property type="match status" value="1"/>
</dbReference>